<accession>F9DV99</accession>
<evidence type="ECO:0000313" key="2">
    <source>
        <dbReference type="Proteomes" id="UP000005316"/>
    </source>
</evidence>
<name>F9DV99_9BACL</name>
<protein>
    <submittedName>
        <fullName evidence="1">Uncharacterized protein</fullName>
    </submittedName>
</protein>
<dbReference type="HOGENOM" id="CLU_3258061_0_0_9"/>
<evidence type="ECO:0000313" key="1">
    <source>
        <dbReference type="EMBL" id="EGQ23159.1"/>
    </source>
</evidence>
<dbReference type="EMBL" id="AFPZ01000087">
    <property type="protein sequence ID" value="EGQ23159.1"/>
    <property type="molecule type" value="Genomic_DNA"/>
</dbReference>
<dbReference type="Proteomes" id="UP000005316">
    <property type="component" value="Unassembled WGS sequence"/>
</dbReference>
<reference evidence="1 2" key="1">
    <citation type="submission" date="2011-04" db="EMBL/GenBank/DDBJ databases">
        <authorList>
            <person name="Muzny D."/>
            <person name="Qin X."/>
            <person name="Deng J."/>
            <person name="Jiang H."/>
            <person name="Liu Y."/>
            <person name="Qu J."/>
            <person name="Song X.-Z."/>
            <person name="Zhang L."/>
            <person name="Thornton R."/>
            <person name="Coyle M."/>
            <person name="Francisco L."/>
            <person name="Jackson L."/>
            <person name="Javaid M."/>
            <person name="Korchina V."/>
            <person name="Kovar C."/>
            <person name="Mata R."/>
            <person name="Mathew T."/>
            <person name="Ngo R."/>
            <person name="Nguyen L."/>
            <person name="Nguyen N."/>
            <person name="Okwuonu G."/>
            <person name="Ongeri F."/>
            <person name="Pham C."/>
            <person name="Simmons D."/>
            <person name="Wilczek-Boney K."/>
            <person name="Hale W."/>
            <person name="Jakkamsetti A."/>
            <person name="Pham P."/>
            <person name="Ruth R."/>
            <person name="San Lucas F."/>
            <person name="Warren J."/>
            <person name="Zhang J."/>
            <person name="Zhao Z."/>
            <person name="Zhou C."/>
            <person name="Zhu D."/>
            <person name="Lee S."/>
            <person name="Bess C."/>
            <person name="Blankenburg K."/>
            <person name="Forbes L."/>
            <person name="Fu Q."/>
            <person name="Gubbala S."/>
            <person name="Hirani K."/>
            <person name="Jayaseelan J.C."/>
            <person name="Lara F."/>
            <person name="Munidasa M."/>
            <person name="Palculict T."/>
            <person name="Patil S."/>
            <person name="Pu L.-L."/>
            <person name="Saada N."/>
            <person name="Tang L."/>
            <person name="Weissenberger G."/>
            <person name="Zhu Y."/>
            <person name="Hemphill L."/>
            <person name="Shang Y."/>
            <person name="Youmans B."/>
            <person name="Ayvaz T."/>
            <person name="Ross M."/>
            <person name="Santibanez J."/>
            <person name="Aqrawi P."/>
            <person name="Gross S."/>
            <person name="Joshi V."/>
            <person name="Fowler G."/>
            <person name="Nazareth L."/>
            <person name="Reid J."/>
            <person name="Worley K."/>
            <person name="Petrosino J."/>
            <person name="Highlander S."/>
            <person name="Gibbs R."/>
        </authorList>
    </citation>
    <scope>NUCLEOTIDE SEQUENCE [LARGE SCALE GENOMIC DNA]</scope>
    <source>
        <strain evidence="1 2">2681</strain>
    </source>
</reference>
<proteinExistence type="predicted"/>
<gene>
    <name evidence="1" type="ORF">HMPREF9372_2730</name>
</gene>
<sequence length="42" mass="5023">MNDRFICPNGRQILQLKQGREKRMFFSALFILGTYRTSPFLK</sequence>
<comment type="caution">
    <text evidence="1">The sequence shown here is derived from an EMBL/GenBank/DDBJ whole genome shotgun (WGS) entry which is preliminary data.</text>
</comment>
<dbReference type="AlphaFoldDB" id="F9DV99"/>
<organism evidence="1 2">
    <name type="scientific">Sporosarcina newyorkensis 2681</name>
    <dbReference type="NCBI Taxonomy" id="1027292"/>
    <lineage>
        <taxon>Bacteria</taxon>
        <taxon>Bacillati</taxon>
        <taxon>Bacillota</taxon>
        <taxon>Bacilli</taxon>
        <taxon>Bacillales</taxon>
        <taxon>Caryophanaceae</taxon>
        <taxon>Sporosarcina</taxon>
    </lineage>
</organism>